<evidence type="ECO:0000256" key="8">
    <source>
        <dbReference type="ARBA" id="ARBA00022825"/>
    </source>
</evidence>
<feature type="domain" description="PDZ" evidence="11">
    <location>
        <begin position="387"/>
        <end position="469"/>
    </location>
</feature>
<keyword evidence="6" id="KW-0574">Periplasm</keyword>
<evidence type="ECO:0000259" key="11">
    <source>
        <dbReference type="PROSITE" id="PS50106"/>
    </source>
</evidence>
<dbReference type="SUPFAM" id="SSF50156">
    <property type="entry name" value="PDZ domain-like"/>
    <property type="match status" value="2"/>
</dbReference>
<name>A0AAJ0X9T3_9GAMM</name>
<keyword evidence="4" id="KW-0732">Signal</keyword>
<evidence type="ECO:0000256" key="4">
    <source>
        <dbReference type="ARBA" id="ARBA00022729"/>
    </source>
</evidence>
<gene>
    <name evidence="12" type="ORF">CKO40_05980</name>
</gene>
<keyword evidence="3" id="KW-0645">Protease</keyword>
<dbReference type="CDD" id="cd10839">
    <property type="entry name" value="cpPDZ1_DegP-like"/>
    <property type="match status" value="1"/>
</dbReference>
<dbReference type="InterPro" id="IPR011782">
    <property type="entry name" value="Pept_S1C_Do"/>
</dbReference>
<sequence length="477" mass="50358">MSVFSHLRSRSRFKPFGVLGQFGRRRLLAFAFAIAAAQIPTPGLAALPAEVDGEPLPSLAPMLEKTVPGVVNVSTVSEVAADDHPLLRDPFFRRFFDIPGRQRSRESQSLGSGVVIDAARGLILTNHHVVRAADQIRVTFDDGRRLDAELVGSDPETDIAVLRVNRDVPLTEVPLADSDTLQVGDFVVAIGSPFGLAHTVTSGIVSALGRTGLGIEGYESFIQTDASINPGNSGGPLVNLRGELVGLNTAILAPGGGNVGIGFAIPTNMVKIVVEQILEHGTVRRGRFGASAQDMTPELAGALGVEIFRGAVVSDVQPDSAAAEAGLKPGDIVTAVDGRAIASAGDLRSRIGLLQPGTEIALEIIRNGRERQLQAVIEDPYADFVHGETLSPALEGALIGEGVRRSNRSRTRVVIVGPLRPGSPAWQNGLREGDLIVQANRQPVATLSDLKGALRSAGGLYSAQVFREGQLLLLARR</sequence>
<evidence type="ECO:0000256" key="7">
    <source>
        <dbReference type="ARBA" id="ARBA00022801"/>
    </source>
</evidence>
<dbReference type="InterPro" id="IPR001478">
    <property type="entry name" value="PDZ"/>
</dbReference>
<dbReference type="SMART" id="SM00228">
    <property type="entry name" value="PDZ"/>
    <property type="match status" value="2"/>
</dbReference>
<dbReference type="GO" id="GO:0006515">
    <property type="term" value="P:protein quality control for misfolded or incompletely synthesized proteins"/>
    <property type="evidence" value="ECO:0007669"/>
    <property type="project" value="TreeGrafter"/>
</dbReference>
<feature type="binding site" evidence="10">
    <location>
        <position position="158"/>
    </location>
    <ligand>
        <name>substrate</name>
    </ligand>
</feature>
<keyword evidence="13" id="KW-1185">Reference proteome</keyword>
<dbReference type="GO" id="GO:0004252">
    <property type="term" value="F:serine-type endopeptidase activity"/>
    <property type="evidence" value="ECO:0007669"/>
    <property type="project" value="InterPro"/>
</dbReference>
<feature type="active site" description="Charge relay system" evidence="9">
    <location>
        <position position="128"/>
    </location>
</feature>
<reference evidence="12" key="1">
    <citation type="submission" date="2017-08" db="EMBL/GenBank/DDBJ databases">
        <authorList>
            <person name="Imhoff J.F."/>
            <person name="Rahn T."/>
            <person name="Kuenzel S."/>
            <person name="Neulinger S.C."/>
        </authorList>
    </citation>
    <scope>NUCLEOTIDE SEQUENCE</scope>
    <source>
        <strain evidence="12">DSM 11080</strain>
    </source>
</reference>
<evidence type="ECO:0000256" key="1">
    <source>
        <dbReference type="ARBA" id="ARBA00004418"/>
    </source>
</evidence>
<evidence type="ECO:0000256" key="9">
    <source>
        <dbReference type="PIRSR" id="PIRSR611782-1"/>
    </source>
</evidence>
<dbReference type="InterPro" id="IPR001940">
    <property type="entry name" value="Peptidase_S1C"/>
</dbReference>
<feature type="active site" description="Charge relay system" evidence="9">
    <location>
        <position position="233"/>
    </location>
</feature>
<dbReference type="NCBIfam" id="TIGR02037">
    <property type="entry name" value="degP_htrA_DO"/>
    <property type="match status" value="1"/>
</dbReference>
<feature type="binding site" evidence="10">
    <location>
        <begin position="231"/>
        <end position="233"/>
    </location>
    <ligand>
        <name>substrate</name>
    </ligand>
</feature>
<comment type="subcellular location">
    <subcellularLocation>
        <location evidence="1">Periplasm</location>
    </subcellularLocation>
</comment>
<feature type="binding site" evidence="10">
    <location>
        <begin position="249"/>
        <end position="253"/>
    </location>
    <ligand>
        <name>substrate</name>
    </ligand>
</feature>
<dbReference type="RefSeq" id="WP_200345284.1">
    <property type="nucleotide sequence ID" value="NZ_NRSJ01000007.1"/>
</dbReference>
<dbReference type="PANTHER" id="PTHR22939">
    <property type="entry name" value="SERINE PROTEASE FAMILY S1C HTRA-RELATED"/>
    <property type="match status" value="1"/>
</dbReference>
<keyword evidence="8" id="KW-0720">Serine protease</keyword>
<comment type="caution">
    <text evidence="12">The sequence shown here is derived from an EMBL/GenBank/DDBJ whole genome shotgun (WGS) entry which is preliminary data.</text>
</comment>
<organism evidence="12 13">
    <name type="scientific">Halochromatium glycolicum</name>
    <dbReference type="NCBI Taxonomy" id="85075"/>
    <lineage>
        <taxon>Bacteria</taxon>
        <taxon>Pseudomonadati</taxon>
        <taxon>Pseudomonadota</taxon>
        <taxon>Gammaproteobacteria</taxon>
        <taxon>Chromatiales</taxon>
        <taxon>Chromatiaceae</taxon>
        <taxon>Halochromatium</taxon>
    </lineage>
</organism>
<dbReference type="EMBL" id="NRSJ01000007">
    <property type="protein sequence ID" value="MBK1704107.1"/>
    <property type="molecule type" value="Genomic_DNA"/>
</dbReference>
<dbReference type="PRINTS" id="PR00834">
    <property type="entry name" value="PROTEASES2C"/>
</dbReference>
<feature type="domain" description="PDZ" evidence="11">
    <location>
        <begin position="301"/>
        <end position="368"/>
    </location>
</feature>
<dbReference type="Pfam" id="PF13180">
    <property type="entry name" value="PDZ_2"/>
    <property type="match status" value="1"/>
</dbReference>
<feature type="binding site" evidence="10">
    <location>
        <position position="128"/>
    </location>
    <ligand>
        <name>substrate</name>
    </ligand>
</feature>
<protein>
    <submittedName>
        <fullName evidence="12">Serine endoprotease DegQ</fullName>
    </submittedName>
</protein>
<evidence type="ECO:0000313" key="13">
    <source>
        <dbReference type="Proteomes" id="UP001296776"/>
    </source>
</evidence>
<feature type="active site" description="Charge relay system" evidence="9">
    <location>
        <position position="158"/>
    </location>
</feature>
<dbReference type="AlphaFoldDB" id="A0AAJ0X9T3"/>
<evidence type="ECO:0000256" key="5">
    <source>
        <dbReference type="ARBA" id="ARBA00022737"/>
    </source>
</evidence>
<proteinExistence type="inferred from homology"/>
<dbReference type="PROSITE" id="PS50106">
    <property type="entry name" value="PDZ"/>
    <property type="match status" value="2"/>
</dbReference>
<dbReference type="PANTHER" id="PTHR22939:SF129">
    <property type="entry name" value="SERINE PROTEASE HTRA2, MITOCHONDRIAL"/>
    <property type="match status" value="1"/>
</dbReference>
<dbReference type="Pfam" id="PF13365">
    <property type="entry name" value="Trypsin_2"/>
    <property type="match status" value="1"/>
</dbReference>
<evidence type="ECO:0000256" key="10">
    <source>
        <dbReference type="PIRSR" id="PIRSR611782-2"/>
    </source>
</evidence>
<dbReference type="InterPro" id="IPR041489">
    <property type="entry name" value="PDZ_6"/>
</dbReference>
<evidence type="ECO:0000313" key="12">
    <source>
        <dbReference type="EMBL" id="MBK1704107.1"/>
    </source>
</evidence>
<comment type="similarity">
    <text evidence="2">Belongs to the peptidase S1C family.</text>
</comment>
<dbReference type="GO" id="GO:0042597">
    <property type="term" value="C:periplasmic space"/>
    <property type="evidence" value="ECO:0007669"/>
    <property type="project" value="UniProtKB-SubCell"/>
</dbReference>
<evidence type="ECO:0000256" key="6">
    <source>
        <dbReference type="ARBA" id="ARBA00022764"/>
    </source>
</evidence>
<dbReference type="SUPFAM" id="SSF50494">
    <property type="entry name" value="Trypsin-like serine proteases"/>
    <property type="match status" value="1"/>
</dbReference>
<dbReference type="InterPro" id="IPR009003">
    <property type="entry name" value="Peptidase_S1_PA"/>
</dbReference>
<accession>A0AAJ0X9T3</accession>
<reference evidence="12" key="2">
    <citation type="journal article" date="2020" name="Microorganisms">
        <title>Osmotic Adaptation and Compatible Solute Biosynthesis of Phototrophic Bacteria as Revealed from Genome Analyses.</title>
        <authorList>
            <person name="Imhoff J.F."/>
            <person name="Rahn T."/>
            <person name="Kunzel S."/>
            <person name="Keller A."/>
            <person name="Neulinger S.C."/>
        </authorList>
    </citation>
    <scope>NUCLEOTIDE SEQUENCE</scope>
    <source>
        <strain evidence="12">DSM 11080</strain>
    </source>
</reference>
<keyword evidence="7" id="KW-0378">Hydrolase</keyword>
<evidence type="ECO:0000256" key="2">
    <source>
        <dbReference type="ARBA" id="ARBA00010541"/>
    </source>
</evidence>
<dbReference type="Gene3D" id="2.30.42.10">
    <property type="match status" value="2"/>
</dbReference>
<dbReference type="InterPro" id="IPR036034">
    <property type="entry name" value="PDZ_sf"/>
</dbReference>
<dbReference type="Pfam" id="PF17820">
    <property type="entry name" value="PDZ_6"/>
    <property type="match status" value="1"/>
</dbReference>
<evidence type="ECO:0000256" key="3">
    <source>
        <dbReference type="ARBA" id="ARBA00022670"/>
    </source>
</evidence>
<keyword evidence="5" id="KW-0677">Repeat</keyword>
<dbReference type="Gene3D" id="2.40.10.120">
    <property type="match status" value="1"/>
</dbReference>
<dbReference type="Proteomes" id="UP001296776">
    <property type="component" value="Unassembled WGS sequence"/>
</dbReference>